<proteinExistence type="predicted"/>
<keyword evidence="3" id="KW-1015">Disulfide bond</keyword>
<dbReference type="Pfam" id="PF00578">
    <property type="entry name" value="AhpC-TSA"/>
    <property type="match status" value="1"/>
</dbReference>
<evidence type="ECO:0000259" key="6">
    <source>
        <dbReference type="PROSITE" id="PS51352"/>
    </source>
</evidence>
<dbReference type="PANTHER" id="PTHR42852:SF6">
    <property type="entry name" value="THIOL:DISULFIDE INTERCHANGE PROTEIN DSBE"/>
    <property type="match status" value="1"/>
</dbReference>
<gene>
    <name evidence="7" type="ORF">OC25_00765</name>
</gene>
<dbReference type="InterPro" id="IPR025380">
    <property type="entry name" value="DUF4369"/>
</dbReference>
<dbReference type="InterPro" id="IPR050553">
    <property type="entry name" value="Thioredoxin_ResA/DsbE_sf"/>
</dbReference>
<keyword evidence="5" id="KW-0732">Signal</keyword>
<feature type="domain" description="Thioredoxin" evidence="6">
    <location>
        <begin position="247"/>
        <end position="399"/>
    </location>
</feature>
<evidence type="ECO:0000256" key="3">
    <source>
        <dbReference type="ARBA" id="ARBA00023157"/>
    </source>
</evidence>
<dbReference type="SUPFAM" id="SSF52833">
    <property type="entry name" value="Thioredoxin-like"/>
    <property type="match status" value="1"/>
</dbReference>
<dbReference type="Gene3D" id="3.40.30.10">
    <property type="entry name" value="Glutaredoxin"/>
    <property type="match status" value="1"/>
</dbReference>
<evidence type="ECO:0000313" key="7">
    <source>
        <dbReference type="EMBL" id="KIA96963.1"/>
    </source>
</evidence>
<dbReference type="PROSITE" id="PS00194">
    <property type="entry name" value="THIOREDOXIN_1"/>
    <property type="match status" value="1"/>
</dbReference>
<evidence type="ECO:0000256" key="5">
    <source>
        <dbReference type="SAM" id="SignalP"/>
    </source>
</evidence>
<dbReference type="EMBL" id="JSYN01000001">
    <property type="protein sequence ID" value="KIA96963.1"/>
    <property type="molecule type" value="Genomic_DNA"/>
</dbReference>
<dbReference type="InterPro" id="IPR036249">
    <property type="entry name" value="Thioredoxin-like_sf"/>
</dbReference>
<dbReference type="RefSeq" id="WP_039470683.1">
    <property type="nucleotide sequence ID" value="NZ_JSYN01000001.1"/>
</dbReference>
<reference evidence="7 8" key="1">
    <citation type="submission" date="2014-10" db="EMBL/GenBank/DDBJ databases">
        <title>Pedobacter Kyungheensis.</title>
        <authorList>
            <person name="Anderson B.M."/>
            <person name="Newman J.D."/>
        </authorList>
    </citation>
    <scope>NUCLEOTIDE SEQUENCE [LARGE SCALE GENOMIC DNA]</scope>
    <source>
        <strain evidence="7 8">KACC 16221</strain>
    </source>
</reference>
<dbReference type="GO" id="GO:0016491">
    <property type="term" value="F:oxidoreductase activity"/>
    <property type="evidence" value="ECO:0007669"/>
    <property type="project" value="InterPro"/>
</dbReference>
<dbReference type="AlphaFoldDB" id="A0A0C1FYT8"/>
<name>A0A0C1FYT8_9SPHI</name>
<dbReference type="InterPro" id="IPR017937">
    <property type="entry name" value="Thioredoxin_CS"/>
</dbReference>
<keyword evidence="2" id="KW-0201">Cytochrome c-type biogenesis</keyword>
<dbReference type="PANTHER" id="PTHR42852">
    <property type="entry name" value="THIOL:DISULFIDE INTERCHANGE PROTEIN DSBE"/>
    <property type="match status" value="1"/>
</dbReference>
<dbReference type="Pfam" id="PF14289">
    <property type="entry name" value="DUF4369"/>
    <property type="match status" value="1"/>
</dbReference>
<protein>
    <recommendedName>
        <fullName evidence="6">Thioredoxin domain-containing protein</fullName>
    </recommendedName>
</protein>
<accession>A0A0C1FYT8</accession>
<organism evidence="7 8">
    <name type="scientific">Pedobacter kyungheensis</name>
    <dbReference type="NCBI Taxonomy" id="1069985"/>
    <lineage>
        <taxon>Bacteria</taxon>
        <taxon>Pseudomonadati</taxon>
        <taxon>Bacteroidota</taxon>
        <taxon>Sphingobacteriia</taxon>
        <taxon>Sphingobacteriales</taxon>
        <taxon>Sphingobacteriaceae</taxon>
        <taxon>Pedobacter</taxon>
    </lineage>
</organism>
<keyword evidence="4" id="KW-0676">Redox-active center</keyword>
<dbReference type="Proteomes" id="UP000031246">
    <property type="component" value="Unassembled WGS sequence"/>
</dbReference>
<sequence>MKKYLITFTLLITVWATQAQEAGFTLQGKIKGITTGKIKLSYRINDEQFVQDSAAVQNGTFAFKGVLTEPVEAYISSDKAGRDFDDPNRGMFFLSPGNLTIELNAGHFSALKVTGSATQDESTALKKQKKDQIDQMNVLSAAYNNANMAYINAKKAGKTEEELEALKEIATQAKDRMDPVREEMDKVDMSFIKTHPDSYLTAYLLRWKVSGMPLNEGKAIYTRLSDRIKNSEYGKEIGKEIKSLEGGSPGSVASVFAVNDINGQPISLADFKGKKYVLLDFWASWCVPCRKVNPHLIGLYNKYKDKGLEIIGVSDDDSNLAAWKKAVDQDKIGIWKHVLRGLKRTQTGYDKSADISEPYAIHTLPTKILIDKNGVIIGRYGGGGEGDEAMDKKLAEIFN</sequence>
<dbReference type="CDD" id="cd02966">
    <property type="entry name" value="TlpA_like_family"/>
    <property type="match status" value="1"/>
</dbReference>
<feature type="chain" id="PRO_5002132713" description="Thioredoxin domain-containing protein" evidence="5">
    <location>
        <begin position="20"/>
        <end position="399"/>
    </location>
</feature>
<dbReference type="GO" id="GO:0016209">
    <property type="term" value="F:antioxidant activity"/>
    <property type="evidence" value="ECO:0007669"/>
    <property type="project" value="InterPro"/>
</dbReference>
<dbReference type="InterPro" id="IPR013766">
    <property type="entry name" value="Thioredoxin_domain"/>
</dbReference>
<dbReference type="InterPro" id="IPR000866">
    <property type="entry name" value="AhpC/TSA"/>
</dbReference>
<dbReference type="PROSITE" id="PS51352">
    <property type="entry name" value="THIOREDOXIN_2"/>
    <property type="match status" value="1"/>
</dbReference>
<evidence type="ECO:0000313" key="8">
    <source>
        <dbReference type="Proteomes" id="UP000031246"/>
    </source>
</evidence>
<evidence type="ECO:0000256" key="1">
    <source>
        <dbReference type="ARBA" id="ARBA00004196"/>
    </source>
</evidence>
<dbReference type="OrthoDB" id="750178at2"/>
<keyword evidence="8" id="KW-1185">Reference proteome</keyword>
<comment type="caution">
    <text evidence="7">The sequence shown here is derived from an EMBL/GenBank/DDBJ whole genome shotgun (WGS) entry which is preliminary data.</text>
</comment>
<feature type="signal peptide" evidence="5">
    <location>
        <begin position="1"/>
        <end position="19"/>
    </location>
</feature>
<dbReference type="GO" id="GO:0017004">
    <property type="term" value="P:cytochrome complex assembly"/>
    <property type="evidence" value="ECO:0007669"/>
    <property type="project" value="UniProtKB-KW"/>
</dbReference>
<dbReference type="GO" id="GO:0030313">
    <property type="term" value="C:cell envelope"/>
    <property type="evidence" value="ECO:0007669"/>
    <property type="project" value="UniProtKB-SubCell"/>
</dbReference>
<evidence type="ECO:0000256" key="2">
    <source>
        <dbReference type="ARBA" id="ARBA00022748"/>
    </source>
</evidence>
<comment type="subcellular location">
    <subcellularLocation>
        <location evidence="1">Cell envelope</location>
    </subcellularLocation>
</comment>
<evidence type="ECO:0000256" key="4">
    <source>
        <dbReference type="ARBA" id="ARBA00023284"/>
    </source>
</evidence>